<dbReference type="Pfam" id="PF00756">
    <property type="entry name" value="Esterase"/>
    <property type="match status" value="1"/>
</dbReference>
<name>A0A6N7YJP7_9PSEU</name>
<evidence type="ECO:0000256" key="1">
    <source>
        <dbReference type="SAM" id="Phobius"/>
    </source>
</evidence>
<keyword evidence="1" id="KW-1133">Transmembrane helix</keyword>
<dbReference type="Gene3D" id="3.40.50.1820">
    <property type="entry name" value="alpha/beta hydrolase"/>
    <property type="match status" value="1"/>
</dbReference>
<dbReference type="PANTHER" id="PTHR48098:SF1">
    <property type="entry name" value="DIACYLGLYCEROL ACYLTRANSFERASE_MYCOLYLTRANSFERASE AG85A"/>
    <property type="match status" value="1"/>
</dbReference>
<organism evidence="2 3">
    <name type="scientific">Amycolatopsis pithecellobii</name>
    <dbReference type="NCBI Taxonomy" id="664692"/>
    <lineage>
        <taxon>Bacteria</taxon>
        <taxon>Bacillati</taxon>
        <taxon>Actinomycetota</taxon>
        <taxon>Actinomycetes</taxon>
        <taxon>Pseudonocardiales</taxon>
        <taxon>Pseudonocardiaceae</taxon>
        <taxon>Amycolatopsis</taxon>
    </lineage>
</organism>
<dbReference type="RefSeq" id="WP_312867474.1">
    <property type="nucleotide sequence ID" value="NZ_WMBA01000004.1"/>
</dbReference>
<dbReference type="SUPFAM" id="SSF53474">
    <property type="entry name" value="alpha/beta-Hydrolases"/>
    <property type="match status" value="1"/>
</dbReference>
<proteinExistence type="predicted"/>
<comment type="caution">
    <text evidence="2">The sequence shown here is derived from an EMBL/GenBank/DDBJ whole genome shotgun (WGS) entry which is preliminary data.</text>
</comment>
<dbReference type="GO" id="GO:0016747">
    <property type="term" value="F:acyltransferase activity, transferring groups other than amino-acyl groups"/>
    <property type="evidence" value="ECO:0007669"/>
    <property type="project" value="TreeGrafter"/>
</dbReference>
<dbReference type="AlphaFoldDB" id="A0A6N7YJP7"/>
<dbReference type="InterPro" id="IPR000801">
    <property type="entry name" value="Esterase-like"/>
</dbReference>
<evidence type="ECO:0000313" key="2">
    <source>
        <dbReference type="EMBL" id="MTD53135.1"/>
    </source>
</evidence>
<dbReference type="Proteomes" id="UP000440096">
    <property type="component" value="Unassembled WGS sequence"/>
</dbReference>
<dbReference type="InterPro" id="IPR029058">
    <property type="entry name" value="AB_hydrolase_fold"/>
</dbReference>
<feature type="transmembrane region" description="Helical" evidence="1">
    <location>
        <begin position="15"/>
        <end position="33"/>
    </location>
</feature>
<keyword evidence="1" id="KW-0472">Membrane</keyword>
<feature type="transmembrane region" description="Helical" evidence="1">
    <location>
        <begin position="40"/>
        <end position="58"/>
    </location>
</feature>
<sequence>MDASAVAEVSLTDWWPVRVVLLVALAVCVVLVWRIRRRIARIGFGVVAVLLAVLNVLVEVNASYGYYLTIGQAIGLPGRDAASLSALDPSRVPSSGVVISLTIPGRTSRFDTRPAQVYLPPAWFARPRPKLPVVLLLHGTPGAPEDWTNGGGAAITLDAWASAHGGTAPIVVMPDINSGFDGDTECVDGPQGKAETYLSEDVPDFVTSRFFTQPPGAHWAVAGLSEGGSCAVTLVLRHPARFATFADYSGLAGPRTGDSNALGDTVAALFGNSLTAFREHEPSWLLTHQRYPGLGGWFEVGDQDADPLAAARQLESQAAAAGVATRLVVVPGANHDFFLWRQAFADSLPWLADRLGLRQGVR</sequence>
<keyword evidence="3" id="KW-1185">Reference proteome</keyword>
<evidence type="ECO:0008006" key="4">
    <source>
        <dbReference type="Google" id="ProtNLM"/>
    </source>
</evidence>
<reference evidence="2 3" key="1">
    <citation type="submission" date="2019-11" db="EMBL/GenBank/DDBJ databases">
        <title>Draft genome of Amycolatopsis RM579.</title>
        <authorList>
            <person name="Duangmal K."/>
            <person name="Mingma R."/>
        </authorList>
    </citation>
    <scope>NUCLEOTIDE SEQUENCE [LARGE SCALE GENOMIC DNA]</scope>
    <source>
        <strain evidence="2 3">RM579</strain>
    </source>
</reference>
<accession>A0A6N7YJP7</accession>
<dbReference type="InterPro" id="IPR050583">
    <property type="entry name" value="Mycobacterial_A85_antigen"/>
</dbReference>
<evidence type="ECO:0000313" key="3">
    <source>
        <dbReference type="Proteomes" id="UP000440096"/>
    </source>
</evidence>
<dbReference type="EMBL" id="WMBA01000004">
    <property type="protein sequence ID" value="MTD53135.1"/>
    <property type="molecule type" value="Genomic_DNA"/>
</dbReference>
<dbReference type="PANTHER" id="PTHR48098">
    <property type="entry name" value="ENTEROCHELIN ESTERASE-RELATED"/>
    <property type="match status" value="1"/>
</dbReference>
<gene>
    <name evidence="2" type="ORF">GKO32_03955</name>
</gene>
<keyword evidence="1" id="KW-0812">Transmembrane</keyword>
<protein>
    <recommendedName>
        <fullName evidence="4">Esterase</fullName>
    </recommendedName>
</protein>